<evidence type="ECO:0000259" key="8">
    <source>
        <dbReference type="PROSITE" id="PS50011"/>
    </source>
</evidence>
<dbReference type="PROSITE" id="PS00107">
    <property type="entry name" value="PROTEIN_KINASE_ATP"/>
    <property type="match status" value="1"/>
</dbReference>
<keyword evidence="7" id="KW-0472">Membrane</keyword>
<feature type="region of interest" description="Disordered" evidence="6">
    <location>
        <begin position="80"/>
        <end position="104"/>
    </location>
</feature>
<dbReference type="SUPFAM" id="SSF56112">
    <property type="entry name" value="Protein kinase-like (PK-like)"/>
    <property type="match status" value="1"/>
</dbReference>
<dbReference type="Gene3D" id="3.30.200.20">
    <property type="entry name" value="Phosphorylase Kinase, domain 1"/>
    <property type="match status" value="1"/>
</dbReference>
<evidence type="ECO:0000256" key="5">
    <source>
        <dbReference type="PROSITE-ProRule" id="PRU10141"/>
    </source>
</evidence>
<comment type="caution">
    <text evidence="9">The sequence shown here is derived from an EMBL/GenBank/DDBJ whole genome shotgun (WGS) entry which is preliminary data.</text>
</comment>
<sequence>MLERQPVMETRGWGVQIVVVPLVMAFMAAGTMMGLIRFFAPRVETPEPAKNDPIEIAVSTGEVEDAGYQDADQVQERKGRIRQKCEDGGPGSPRDVLGYRPPSVASSTTSRFTTSVRFGLRWVPMWGGRNDWSMHGGGQGGDDEDGAHWPRALTLDEVKKHTNGFKEEIGRGGFGIVYKGKLPNGKYVAVKRLDALSKQGKREFLNEVNILHRLNHRNLVALMGWCHDMDERILVYEYVENGSLYAHMHGHGGDPSRLTWKLRLDILHGASNGLWYLHRMAQPKIIHRDIKLSNILLDEQYQAKISDFGISKRSLKEDSVSALTTGNIVGTRGYISPEYLNEGILTEKSDVYSFGVVILEMMTGRTAVFDTPSGHTFNLVQWAKPWLTSAQVENIMDPSLGCQYSIASVRLMAKGANDVSGAADEDTKAEMCSGAADEDTKAEMCSGAADEDRKAEMCRWISLRVDGMMVWIVRTAASIVCSRCDGTAVCIEGVRSMAALR</sequence>
<dbReference type="InterPro" id="IPR017441">
    <property type="entry name" value="Protein_kinase_ATP_BS"/>
</dbReference>
<dbReference type="GO" id="GO:0005524">
    <property type="term" value="F:ATP binding"/>
    <property type="evidence" value="ECO:0007669"/>
    <property type="project" value="UniProtKB-UniRule"/>
</dbReference>
<dbReference type="Gramene" id="GBG84616">
    <property type="protein sequence ID" value="GBG84616"/>
    <property type="gene ID" value="CBR_g38898"/>
</dbReference>
<dbReference type="PANTHER" id="PTHR47989">
    <property type="entry name" value="OS01G0750732 PROTEIN"/>
    <property type="match status" value="1"/>
</dbReference>
<dbReference type="FunFam" id="3.30.200.20:FF:001073">
    <property type="entry name" value="Predicted protein"/>
    <property type="match status" value="1"/>
</dbReference>
<dbReference type="PANTHER" id="PTHR47989:SF47">
    <property type="entry name" value="SERINE_THREONINE-PROTEIN KINASE PBL28-RELATED"/>
    <property type="match status" value="1"/>
</dbReference>
<proteinExistence type="predicted"/>
<keyword evidence="4 5" id="KW-0067">ATP-binding</keyword>
<evidence type="ECO:0000256" key="6">
    <source>
        <dbReference type="SAM" id="MobiDB-lite"/>
    </source>
</evidence>
<feature type="transmembrane region" description="Helical" evidence="7">
    <location>
        <begin position="12"/>
        <end position="40"/>
    </location>
</feature>
<dbReference type="Pfam" id="PF00069">
    <property type="entry name" value="Pkinase"/>
    <property type="match status" value="1"/>
</dbReference>
<keyword evidence="1" id="KW-0808">Transferase</keyword>
<evidence type="ECO:0000256" key="1">
    <source>
        <dbReference type="ARBA" id="ARBA00022679"/>
    </source>
</evidence>
<evidence type="ECO:0000256" key="2">
    <source>
        <dbReference type="ARBA" id="ARBA00022741"/>
    </source>
</evidence>
<feature type="binding site" evidence="5">
    <location>
        <position position="191"/>
    </location>
    <ligand>
        <name>ATP</name>
        <dbReference type="ChEBI" id="CHEBI:30616"/>
    </ligand>
</feature>
<keyword evidence="3" id="KW-0418">Kinase</keyword>
<dbReference type="OMA" id="YPYHINF"/>
<keyword evidence="2 5" id="KW-0547">Nucleotide-binding</keyword>
<accession>A0A388LQK8</accession>
<dbReference type="PROSITE" id="PS00108">
    <property type="entry name" value="PROTEIN_KINASE_ST"/>
    <property type="match status" value="1"/>
</dbReference>
<reference evidence="9 10" key="1">
    <citation type="journal article" date="2018" name="Cell">
        <title>The Chara Genome: Secondary Complexity and Implications for Plant Terrestrialization.</title>
        <authorList>
            <person name="Nishiyama T."/>
            <person name="Sakayama H."/>
            <person name="Vries J.D."/>
            <person name="Buschmann H."/>
            <person name="Saint-Marcoux D."/>
            <person name="Ullrich K.K."/>
            <person name="Haas F.B."/>
            <person name="Vanderstraeten L."/>
            <person name="Becker D."/>
            <person name="Lang D."/>
            <person name="Vosolsobe S."/>
            <person name="Rombauts S."/>
            <person name="Wilhelmsson P.K.I."/>
            <person name="Janitza P."/>
            <person name="Kern R."/>
            <person name="Heyl A."/>
            <person name="Rumpler F."/>
            <person name="Villalobos L.I.A.C."/>
            <person name="Clay J.M."/>
            <person name="Skokan R."/>
            <person name="Toyoda A."/>
            <person name="Suzuki Y."/>
            <person name="Kagoshima H."/>
            <person name="Schijlen E."/>
            <person name="Tajeshwar N."/>
            <person name="Catarino B."/>
            <person name="Hetherington A.J."/>
            <person name="Saltykova A."/>
            <person name="Bonnot C."/>
            <person name="Breuninger H."/>
            <person name="Symeonidi A."/>
            <person name="Radhakrishnan G.V."/>
            <person name="Van Nieuwerburgh F."/>
            <person name="Deforce D."/>
            <person name="Chang C."/>
            <person name="Karol K.G."/>
            <person name="Hedrich R."/>
            <person name="Ulvskov P."/>
            <person name="Glockner G."/>
            <person name="Delwiche C.F."/>
            <person name="Petrasek J."/>
            <person name="Van de Peer Y."/>
            <person name="Friml J."/>
            <person name="Beilby M."/>
            <person name="Dolan L."/>
            <person name="Kohara Y."/>
            <person name="Sugano S."/>
            <person name="Fujiyama A."/>
            <person name="Delaux P.-M."/>
            <person name="Quint M."/>
            <person name="TheiBen G."/>
            <person name="Hagemann M."/>
            <person name="Harholt J."/>
            <person name="Dunand C."/>
            <person name="Zachgo S."/>
            <person name="Langdale J."/>
            <person name="Maumus F."/>
            <person name="Straeten D.V.D."/>
            <person name="Gould S.B."/>
            <person name="Rensing S.A."/>
        </authorList>
    </citation>
    <scope>NUCLEOTIDE SEQUENCE [LARGE SCALE GENOMIC DNA]</scope>
    <source>
        <strain evidence="9 10">S276</strain>
    </source>
</reference>
<organism evidence="9 10">
    <name type="scientific">Chara braunii</name>
    <name type="common">Braun's stonewort</name>
    <dbReference type="NCBI Taxonomy" id="69332"/>
    <lineage>
        <taxon>Eukaryota</taxon>
        <taxon>Viridiplantae</taxon>
        <taxon>Streptophyta</taxon>
        <taxon>Charophyceae</taxon>
        <taxon>Charales</taxon>
        <taxon>Characeae</taxon>
        <taxon>Chara</taxon>
    </lineage>
</organism>
<dbReference type="CDD" id="cd14066">
    <property type="entry name" value="STKc_IRAK"/>
    <property type="match status" value="1"/>
</dbReference>
<dbReference type="EMBL" id="BFEA01000483">
    <property type="protein sequence ID" value="GBG84616.1"/>
    <property type="molecule type" value="Genomic_DNA"/>
</dbReference>
<keyword evidence="10" id="KW-1185">Reference proteome</keyword>
<feature type="domain" description="Protein kinase" evidence="8">
    <location>
        <begin position="163"/>
        <end position="501"/>
    </location>
</feature>
<evidence type="ECO:0000313" key="10">
    <source>
        <dbReference type="Proteomes" id="UP000265515"/>
    </source>
</evidence>
<dbReference type="Gene3D" id="1.10.510.10">
    <property type="entry name" value="Transferase(Phosphotransferase) domain 1"/>
    <property type="match status" value="1"/>
</dbReference>
<dbReference type="Proteomes" id="UP000265515">
    <property type="component" value="Unassembled WGS sequence"/>
</dbReference>
<evidence type="ECO:0000256" key="4">
    <source>
        <dbReference type="ARBA" id="ARBA00022840"/>
    </source>
</evidence>
<name>A0A388LQK8_CHABU</name>
<keyword evidence="7" id="KW-0812">Transmembrane</keyword>
<dbReference type="PROSITE" id="PS50011">
    <property type="entry name" value="PROTEIN_KINASE_DOM"/>
    <property type="match status" value="1"/>
</dbReference>
<dbReference type="InterPro" id="IPR011009">
    <property type="entry name" value="Kinase-like_dom_sf"/>
</dbReference>
<dbReference type="InterPro" id="IPR000719">
    <property type="entry name" value="Prot_kinase_dom"/>
</dbReference>
<dbReference type="AlphaFoldDB" id="A0A388LQK8"/>
<evidence type="ECO:0000256" key="3">
    <source>
        <dbReference type="ARBA" id="ARBA00022777"/>
    </source>
</evidence>
<dbReference type="GO" id="GO:0004672">
    <property type="term" value="F:protein kinase activity"/>
    <property type="evidence" value="ECO:0007669"/>
    <property type="project" value="InterPro"/>
</dbReference>
<keyword evidence="7" id="KW-1133">Transmembrane helix</keyword>
<evidence type="ECO:0000313" key="9">
    <source>
        <dbReference type="EMBL" id="GBG84616.1"/>
    </source>
</evidence>
<dbReference type="STRING" id="69332.A0A388LQK8"/>
<dbReference type="InterPro" id="IPR008271">
    <property type="entry name" value="Ser/Thr_kinase_AS"/>
</dbReference>
<gene>
    <name evidence="9" type="ORF">CBR_g38898</name>
</gene>
<dbReference type="SMART" id="SM00220">
    <property type="entry name" value="S_TKc"/>
    <property type="match status" value="1"/>
</dbReference>
<protein>
    <recommendedName>
        <fullName evidence="8">Protein kinase domain-containing protein</fullName>
    </recommendedName>
</protein>
<dbReference type="OrthoDB" id="4062651at2759"/>
<evidence type="ECO:0000256" key="7">
    <source>
        <dbReference type="SAM" id="Phobius"/>
    </source>
</evidence>